<dbReference type="AlphaFoldDB" id="A0A0B0NJ80"/>
<gene>
    <name evidence="1" type="ORF">F383_04197</name>
</gene>
<protein>
    <submittedName>
        <fullName evidence="1">Orotidine 5'-phosphate decarboxylase</fullName>
    </submittedName>
</protein>
<dbReference type="EMBL" id="KN401932">
    <property type="protein sequence ID" value="KHG14613.1"/>
    <property type="molecule type" value="Genomic_DNA"/>
</dbReference>
<keyword evidence="2" id="KW-1185">Reference proteome</keyword>
<dbReference type="Proteomes" id="UP000032142">
    <property type="component" value="Unassembled WGS sequence"/>
</dbReference>
<reference evidence="2" key="1">
    <citation type="submission" date="2014-09" db="EMBL/GenBank/DDBJ databases">
        <authorList>
            <person name="Mudge J."/>
            <person name="Ramaraj T."/>
            <person name="Lindquist I.E."/>
            <person name="Bharti A.K."/>
            <person name="Sundararajan A."/>
            <person name="Cameron C.T."/>
            <person name="Woodward J.E."/>
            <person name="May G.D."/>
            <person name="Brubaker C."/>
            <person name="Broadhvest J."/>
            <person name="Wilkins T.A."/>
        </authorList>
    </citation>
    <scope>NUCLEOTIDE SEQUENCE</scope>
    <source>
        <strain evidence="2">cv. AKA8401</strain>
    </source>
</reference>
<sequence>MASVCIQGTSLFLEPQTTYSLQQNVRHCFGVLLLKIQCRKTWELSSSPRPHLRHTVKSATHLYFKLTRVGM</sequence>
<name>A0A0B0NJ80_GOSAR</name>
<evidence type="ECO:0000313" key="2">
    <source>
        <dbReference type="Proteomes" id="UP000032142"/>
    </source>
</evidence>
<accession>A0A0B0NJ80</accession>
<organism evidence="1 2">
    <name type="scientific">Gossypium arboreum</name>
    <name type="common">Tree cotton</name>
    <name type="synonym">Gossypium nanking</name>
    <dbReference type="NCBI Taxonomy" id="29729"/>
    <lineage>
        <taxon>Eukaryota</taxon>
        <taxon>Viridiplantae</taxon>
        <taxon>Streptophyta</taxon>
        <taxon>Embryophyta</taxon>
        <taxon>Tracheophyta</taxon>
        <taxon>Spermatophyta</taxon>
        <taxon>Magnoliopsida</taxon>
        <taxon>eudicotyledons</taxon>
        <taxon>Gunneridae</taxon>
        <taxon>Pentapetalae</taxon>
        <taxon>rosids</taxon>
        <taxon>malvids</taxon>
        <taxon>Malvales</taxon>
        <taxon>Malvaceae</taxon>
        <taxon>Malvoideae</taxon>
        <taxon>Gossypium</taxon>
    </lineage>
</organism>
<evidence type="ECO:0000313" key="1">
    <source>
        <dbReference type="EMBL" id="KHG14613.1"/>
    </source>
</evidence>
<proteinExistence type="predicted"/>